<proteinExistence type="predicted"/>
<sequence length="66" mass="7568">MKWRTLLKLPSYEMQKQTHIIIACMPLHNFICDSALTDELFERCDEDEEYIPSVGETSSSETSTPG</sequence>
<dbReference type="EMBL" id="GBRH01283573">
    <property type="protein sequence ID" value="JAD14322.1"/>
    <property type="molecule type" value="Transcribed_RNA"/>
</dbReference>
<organism evidence="1">
    <name type="scientific">Arundo donax</name>
    <name type="common">Giant reed</name>
    <name type="synonym">Donax arundinaceus</name>
    <dbReference type="NCBI Taxonomy" id="35708"/>
    <lineage>
        <taxon>Eukaryota</taxon>
        <taxon>Viridiplantae</taxon>
        <taxon>Streptophyta</taxon>
        <taxon>Embryophyta</taxon>
        <taxon>Tracheophyta</taxon>
        <taxon>Spermatophyta</taxon>
        <taxon>Magnoliopsida</taxon>
        <taxon>Liliopsida</taxon>
        <taxon>Poales</taxon>
        <taxon>Poaceae</taxon>
        <taxon>PACMAD clade</taxon>
        <taxon>Arundinoideae</taxon>
        <taxon>Arundineae</taxon>
        <taxon>Arundo</taxon>
    </lineage>
</organism>
<dbReference type="AlphaFoldDB" id="A0A0A8XRG8"/>
<evidence type="ECO:0008006" key="2">
    <source>
        <dbReference type="Google" id="ProtNLM"/>
    </source>
</evidence>
<reference evidence="1" key="1">
    <citation type="submission" date="2014-09" db="EMBL/GenBank/DDBJ databases">
        <authorList>
            <person name="Magalhaes I.L.F."/>
            <person name="Oliveira U."/>
            <person name="Santos F.R."/>
            <person name="Vidigal T.H.D.A."/>
            <person name="Brescovit A.D."/>
            <person name="Santos A.J."/>
        </authorList>
    </citation>
    <scope>NUCLEOTIDE SEQUENCE</scope>
    <source>
        <tissue evidence="1">Shoot tissue taken approximately 20 cm above the soil surface</tissue>
    </source>
</reference>
<protein>
    <recommendedName>
        <fullName evidence="2">DDE Tnp4 domain-containing protein</fullName>
    </recommendedName>
</protein>
<accession>A0A0A8XRG8</accession>
<name>A0A0A8XRG8_ARUDO</name>
<evidence type="ECO:0000313" key="1">
    <source>
        <dbReference type="EMBL" id="JAD14322.1"/>
    </source>
</evidence>
<reference evidence="1" key="2">
    <citation type="journal article" date="2015" name="Data Brief">
        <title>Shoot transcriptome of the giant reed, Arundo donax.</title>
        <authorList>
            <person name="Barrero R.A."/>
            <person name="Guerrero F.D."/>
            <person name="Moolhuijzen P."/>
            <person name="Goolsby J.A."/>
            <person name="Tidwell J."/>
            <person name="Bellgard S.E."/>
            <person name="Bellgard M.I."/>
        </authorList>
    </citation>
    <scope>NUCLEOTIDE SEQUENCE</scope>
    <source>
        <tissue evidence="1">Shoot tissue taken approximately 20 cm above the soil surface</tissue>
    </source>
</reference>